<evidence type="ECO:0000256" key="9">
    <source>
        <dbReference type="RuleBase" id="RU369079"/>
    </source>
</evidence>
<comment type="function">
    <text evidence="9">Part of the tripartite ATP-independent periplasmic (TRAP) transport system.</text>
</comment>
<feature type="transmembrane region" description="Helical" evidence="9">
    <location>
        <begin position="96"/>
        <end position="120"/>
    </location>
</feature>
<dbReference type="GO" id="GO:0005886">
    <property type="term" value="C:plasma membrane"/>
    <property type="evidence" value="ECO:0007669"/>
    <property type="project" value="UniProtKB-SubCell"/>
</dbReference>
<keyword evidence="2 9" id="KW-0813">Transport</keyword>
<protein>
    <recommendedName>
        <fullName evidence="9">TRAP transporter small permease protein</fullName>
    </recommendedName>
</protein>
<feature type="transmembrane region" description="Helical" evidence="9">
    <location>
        <begin position="54"/>
        <end position="75"/>
    </location>
</feature>
<evidence type="ECO:0000256" key="1">
    <source>
        <dbReference type="ARBA" id="ARBA00004429"/>
    </source>
</evidence>
<keyword evidence="4 9" id="KW-0997">Cell inner membrane</keyword>
<dbReference type="Proteomes" id="UP000216947">
    <property type="component" value="Unassembled WGS sequence"/>
</dbReference>
<evidence type="ECO:0000256" key="8">
    <source>
        <dbReference type="ARBA" id="ARBA00038436"/>
    </source>
</evidence>
<dbReference type="InterPro" id="IPR055348">
    <property type="entry name" value="DctQ"/>
</dbReference>
<keyword evidence="7 9" id="KW-0472">Membrane</keyword>
<proteinExistence type="inferred from homology"/>
<comment type="caution">
    <text evidence="11">The sequence shown here is derived from an EMBL/GenBank/DDBJ whole genome shotgun (WGS) entry which is preliminary data.</text>
</comment>
<keyword evidence="6 9" id="KW-1133">Transmembrane helix</keyword>
<feature type="domain" description="Tripartite ATP-independent periplasmic transporters DctQ component" evidence="10">
    <location>
        <begin position="32"/>
        <end position="161"/>
    </location>
</feature>
<accession>A0A261QYE3</accession>
<evidence type="ECO:0000256" key="3">
    <source>
        <dbReference type="ARBA" id="ARBA00022475"/>
    </source>
</evidence>
<comment type="subcellular location">
    <subcellularLocation>
        <location evidence="1 9">Cell inner membrane</location>
        <topology evidence="1 9">Multi-pass membrane protein</topology>
    </subcellularLocation>
</comment>
<keyword evidence="3" id="KW-1003">Cell membrane</keyword>
<evidence type="ECO:0000259" key="10">
    <source>
        <dbReference type="Pfam" id="PF04290"/>
    </source>
</evidence>
<name>A0A261QYE3_9BORD</name>
<reference evidence="12" key="1">
    <citation type="submission" date="2017-05" db="EMBL/GenBank/DDBJ databases">
        <title>Complete and WGS of Bordetella genogroups.</title>
        <authorList>
            <person name="Spilker T."/>
            <person name="Lipuma J."/>
        </authorList>
    </citation>
    <scope>NUCLEOTIDE SEQUENCE [LARGE SCALE GENOMIC DNA]</scope>
    <source>
        <strain evidence="12">AU18089</strain>
    </source>
</reference>
<sequence length="172" mass="19447">MPVAIRWYVTLVTGINRALFLAVTGLMLVIVPVMLYEVGSRYLFNAPTVWGMELATMLFGPYFLLGGPYLLHLRGHVNLDLVRRRLPAERIRQLDLFNHLIIMAFCAILATYSLPLAMQAMEFRETSFSAWNPPVWPLKFAVPVSVILLGAQSLAEFLRLWVRDPGAMEATP</sequence>
<feature type="transmembrane region" description="Helical" evidence="9">
    <location>
        <begin position="7"/>
        <end position="34"/>
    </location>
</feature>
<organism evidence="11 12">
    <name type="scientific">Bordetella genomosp. 7</name>
    <dbReference type="NCBI Taxonomy" id="1416805"/>
    <lineage>
        <taxon>Bacteria</taxon>
        <taxon>Pseudomonadati</taxon>
        <taxon>Pseudomonadota</taxon>
        <taxon>Betaproteobacteria</taxon>
        <taxon>Burkholderiales</taxon>
        <taxon>Alcaligenaceae</taxon>
        <taxon>Bordetella</taxon>
    </lineage>
</organism>
<keyword evidence="5 9" id="KW-0812">Transmembrane</keyword>
<keyword evidence="12" id="KW-1185">Reference proteome</keyword>
<evidence type="ECO:0000256" key="6">
    <source>
        <dbReference type="ARBA" id="ARBA00022989"/>
    </source>
</evidence>
<dbReference type="Pfam" id="PF04290">
    <property type="entry name" value="DctQ"/>
    <property type="match status" value="1"/>
</dbReference>
<evidence type="ECO:0000256" key="4">
    <source>
        <dbReference type="ARBA" id="ARBA00022519"/>
    </source>
</evidence>
<dbReference type="AlphaFoldDB" id="A0A261QYE3"/>
<gene>
    <name evidence="11" type="ORF">CAL19_11905</name>
</gene>
<dbReference type="GO" id="GO:0022857">
    <property type="term" value="F:transmembrane transporter activity"/>
    <property type="evidence" value="ECO:0007669"/>
    <property type="project" value="UniProtKB-UniRule"/>
</dbReference>
<evidence type="ECO:0000313" key="12">
    <source>
        <dbReference type="Proteomes" id="UP000216947"/>
    </source>
</evidence>
<evidence type="ECO:0000256" key="7">
    <source>
        <dbReference type="ARBA" id="ARBA00023136"/>
    </source>
</evidence>
<evidence type="ECO:0000313" key="11">
    <source>
        <dbReference type="EMBL" id="OZI17799.1"/>
    </source>
</evidence>
<evidence type="ECO:0000256" key="5">
    <source>
        <dbReference type="ARBA" id="ARBA00022692"/>
    </source>
</evidence>
<feature type="transmembrane region" description="Helical" evidence="9">
    <location>
        <begin position="140"/>
        <end position="162"/>
    </location>
</feature>
<dbReference type="InterPro" id="IPR007387">
    <property type="entry name" value="TRAP_DctQ"/>
</dbReference>
<dbReference type="RefSeq" id="WP_094797160.1">
    <property type="nucleotide sequence ID" value="NZ_NEVK01000006.1"/>
</dbReference>
<comment type="similarity">
    <text evidence="8 9">Belongs to the TRAP transporter small permease family.</text>
</comment>
<dbReference type="PANTHER" id="PTHR35011">
    <property type="entry name" value="2,3-DIKETO-L-GULONATE TRAP TRANSPORTER SMALL PERMEASE PROTEIN YIAM"/>
    <property type="match status" value="1"/>
</dbReference>
<dbReference type="EMBL" id="NEVK01000006">
    <property type="protein sequence ID" value="OZI17799.1"/>
    <property type="molecule type" value="Genomic_DNA"/>
</dbReference>
<comment type="subunit">
    <text evidence="9">The complex comprises the extracytoplasmic solute receptor protein and the two transmembrane proteins.</text>
</comment>
<evidence type="ECO:0000256" key="2">
    <source>
        <dbReference type="ARBA" id="ARBA00022448"/>
    </source>
</evidence>